<evidence type="ECO:0000313" key="2">
    <source>
        <dbReference type="EMBL" id="MCI92408.1"/>
    </source>
</evidence>
<evidence type="ECO:0000313" key="3">
    <source>
        <dbReference type="Proteomes" id="UP000265520"/>
    </source>
</evidence>
<keyword evidence="3" id="KW-1185">Reference proteome</keyword>
<dbReference type="AlphaFoldDB" id="A0A392VVH3"/>
<feature type="compositionally biased region" description="Acidic residues" evidence="1">
    <location>
        <begin position="22"/>
        <end position="32"/>
    </location>
</feature>
<proteinExistence type="predicted"/>
<accession>A0A392VVH3</accession>
<dbReference type="Proteomes" id="UP000265520">
    <property type="component" value="Unassembled WGS sequence"/>
</dbReference>
<feature type="region of interest" description="Disordered" evidence="1">
    <location>
        <begin position="1"/>
        <end position="32"/>
    </location>
</feature>
<feature type="non-terminal residue" evidence="2">
    <location>
        <position position="32"/>
    </location>
</feature>
<sequence length="32" mass="3586">MNELKVSDSGSKSESNERGSSEEESEEDCDYQ</sequence>
<dbReference type="EMBL" id="LXQA011300253">
    <property type="protein sequence ID" value="MCI92408.1"/>
    <property type="molecule type" value="Genomic_DNA"/>
</dbReference>
<comment type="caution">
    <text evidence="2">The sequence shown here is derived from an EMBL/GenBank/DDBJ whole genome shotgun (WGS) entry which is preliminary data.</text>
</comment>
<evidence type="ECO:0000256" key="1">
    <source>
        <dbReference type="SAM" id="MobiDB-lite"/>
    </source>
</evidence>
<organism evidence="2 3">
    <name type="scientific">Trifolium medium</name>
    <dbReference type="NCBI Taxonomy" id="97028"/>
    <lineage>
        <taxon>Eukaryota</taxon>
        <taxon>Viridiplantae</taxon>
        <taxon>Streptophyta</taxon>
        <taxon>Embryophyta</taxon>
        <taxon>Tracheophyta</taxon>
        <taxon>Spermatophyta</taxon>
        <taxon>Magnoliopsida</taxon>
        <taxon>eudicotyledons</taxon>
        <taxon>Gunneridae</taxon>
        <taxon>Pentapetalae</taxon>
        <taxon>rosids</taxon>
        <taxon>fabids</taxon>
        <taxon>Fabales</taxon>
        <taxon>Fabaceae</taxon>
        <taxon>Papilionoideae</taxon>
        <taxon>50 kb inversion clade</taxon>
        <taxon>NPAAA clade</taxon>
        <taxon>Hologalegina</taxon>
        <taxon>IRL clade</taxon>
        <taxon>Trifolieae</taxon>
        <taxon>Trifolium</taxon>
    </lineage>
</organism>
<protein>
    <submittedName>
        <fullName evidence="2">Uncharacterized protein</fullName>
    </submittedName>
</protein>
<name>A0A392VVH3_9FABA</name>
<reference evidence="2 3" key="1">
    <citation type="journal article" date="2018" name="Front. Plant Sci.">
        <title>Red Clover (Trifolium pratense) and Zigzag Clover (T. medium) - A Picture of Genomic Similarities and Differences.</title>
        <authorList>
            <person name="Dluhosova J."/>
            <person name="Istvanek J."/>
            <person name="Nedelnik J."/>
            <person name="Repkova J."/>
        </authorList>
    </citation>
    <scope>NUCLEOTIDE SEQUENCE [LARGE SCALE GENOMIC DNA]</scope>
    <source>
        <strain evidence="3">cv. 10/8</strain>
        <tissue evidence="2">Leaf</tissue>
    </source>
</reference>